<gene>
    <name evidence="1" type="ORF">CNF02_00605</name>
</gene>
<evidence type="ECO:0000313" key="1">
    <source>
        <dbReference type="EMBL" id="PDH35256.1"/>
    </source>
</evidence>
<proteinExistence type="predicted"/>
<dbReference type="EMBL" id="NTJZ01000001">
    <property type="protein sequence ID" value="PDH35256.1"/>
    <property type="molecule type" value="Genomic_DNA"/>
</dbReference>
<comment type="caution">
    <text evidence="1">The sequence shown here is derived from an EMBL/GenBank/DDBJ whole genome shotgun (WGS) entry which is preliminary data.</text>
</comment>
<sequence length="146" mass="16750">MLNILGVAGVTASLIFVGLELRQSQRIALVSQIQERSYAASAETNAFTEADLDWFSSKFRIAPESILTTEQKAARNSNNQSWFFYEADYFQYSQGLMTEPVWQAKLRAMEVNLKRCEYPEIYELRSQLVEAGFKRILDSMPSQCQE</sequence>
<organism evidence="1 2">
    <name type="scientific">OM182 bacterium MED-G28</name>
    <dbReference type="NCBI Taxonomy" id="1986256"/>
    <lineage>
        <taxon>Bacteria</taxon>
        <taxon>Pseudomonadati</taxon>
        <taxon>Pseudomonadota</taxon>
        <taxon>Gammaproteobacteria</taxon>
        <taxon>OMG group</taxon>
        <taxon>OM182 clade</taxon>
    </lineage>
</organism>
<dbReference type="Proteomes" id="UP000219329">
    <property type="component" value="Unassembled WGS sequence"/>
</dbReference>
<dbReference type="AlphaFoldDB" id="A0A2A5WGK9"/>
<evidence type="ECO:0000313" key="2">
    <source>
        <dbReference type="Proteomes" id="UP000219329"/>
    </source>
</evidence>
<accession>A0A2A5WGK9</accession>
<protein>
    <submittedName>
        <fullName evidence="1">Uncharacterized protein</fullName>
    </submittedName>
</protein>
<name>A0A2A5WGK9_9GAMM</name>
<reference evidence="1 2" key="1">
    <citation type="submission" date="2017-08" db="EMBL/GenBank/DDBJ databases">
        <title>Fine stratification of microbial communities through a metagenomic profile of the photic zone.</title>
        <authorList>
            <person name="Haro-Moreno J.M."/>
            <person name="Lopez-Perez M."/>
            <person name="De La Torre J."/>
            <person name="Picazo A."/>
            <person name="Camacho A."/>
            <person name="Rodriguez-Valera F."/>
        </authorList>
    </citation>
    <scope>NUCLEOTIDE SEQUENCE [LARGE SCALE GENOMIC DNA]</scope>
    <source>
        <strain evidence="1">MED-G28</strain>
    </source>
</reference>